<dbReference type="InterPro" id="IPR013098">
    <property type="entry name" value="Ig_I-set"/>
</dbReference>
<organism evidence="13 14">
    <name type="scientific">Clonorchis sinensis</name>
    <name type="common">Chinese liver fluke</name>
    <dbReference type="NCBI Taxonomy" id="79923"/>
    <lineage>
        <taxon>Eukaryota</taxon>
        <taxon>Metazoa</taxon>
        <taxon>Spiralia</taxon>
        <taxon>Lophotrochozoa</taxon>
        <taxon>Platyhelminthes</taxon>
        <taxon>Trematoda</taxon>
        <taxon>Digenea</taxon>
        <taxon>Opisthorchiida</taxon>
        <taxon>Opisthorchiata</taxon>
        <taxon>Opisthorchiidae</taxon>
        <taxon>Clonorchis</taxon>
    </lineage>
</organism>
<name>G7YMZ7_CLOSI</name>
<evidence type="ECO:0000256" key="3">
    <source>
        <dbReference type="ARBA" id="ARBA00022989"/>
    </source>
</evidence>
<keyword evidence="6" id="KW-0675">Receptor</keyword>
<dbReference type="Pfam" id="PF07714">
    <property type="entry name" value="PK_Tyr_Ser-Thr"/>
    <property type="match status" value="1"/>
</dbReference>
<evidence type="ECO:0000256" key="7">
    <source>
        <dbReference type="ARBA" id="ARBA00023180"/>
    </source>
</evidence>
<dbReference type="Gene3D" id="3.30.200.20">
    <property type="entry name" value="Phosphorylase Kinase, domain 1"/>
    <property type="match status" value="1"/>
</dbReference>
<dbReference type="Gene3D" id="2.60.40.10">
    <property type="entry name" value="Immunoglobulins"/>
    <property type="match status" value="6"/>
</dbReference>
<dbReference type="Gene3D" id="1.10.510.10">
    <property type="entry name" value="Transferase(Phosphotransferase) domain 1"/>
    <property type="match status" value="1"/>
</dbReference>
<evidence type="ECO:0000256" key="6">
    <source>
        <dbReference type="ARBA" id="ARBA00023170"/>
    </source>
</evidence>
<comment type="subcellular location">
    <subcellularLocation>
        <location evidence="1">Membrane</location>
        <topology evidence="1">Single-pass membrane protein</topology>
    </subcellularLocation>
</comment>
<feature type="compositionally biased region" description="Polar residues" evidence="9">
    <location>
        <begin position="1122"/>
        <end position="1135"/>
    </location>
</feature>
<dbReference type="InterPro" id="IPR036179">
    <property type="entry name" value="Ig-like_dom_sf"/>
</dbReference>
<dbReference type="GO" id="GO:0005524">
    <property type="term" value="F:ATP binding"/>
    <property type="evidence" value="ECO:0007669"/>
    <property type="project" value="InterPro"/>
</dbReference>
<dbReference type="PRINTS" id="PR00109">
    <property type="entry name" value="TYRKINASE"/>
</dbReference>
<dbReference type="PROSITE" id="PS50011">
    <property type="entry name" value="PROTEIN_KINASE_DOM"/>
    <property type="match status" value="1"/>
</dbReference>
<evidence type="ECO:0000256" key="8">
    <source>
        <dbReference type="ARBA" id="ARBA00023319"/>
    </source>
</evidence>
<evidence type="ECO:0000313" key="13">
    <source>
        <dbReference type="EMBL" id="GAA54328.1"/>
    </source>
</evidence>
<feature type="compositionally biased region" description="Polar residues" evidence="9">
    <location>
        <begin position="1023"/>
        <end position="1044"/>
    </location>
</feature>
<dbReference type="InterPro" id="IPR007110">
    <property type="entry name" value="Ig-like_dom"/>
</dbReference>
<dbReference type="InterPro" id="IPR020635">
    <property type="entry name" value="Tyr_kinase_cat_dom"/>
</dbReference>
<accession>G7YMZ7</accession>
<dbReference type="PROSITE" id="PS00109">
    <property type="entry name" value="PROTEIN_KINASE_TYR"/>
    <property type="match status" value="1"/>
</dbReference>
<dbReference type="InterPro" id="IPR011009">
    <property type="entry name" value="Kinase-like_dom_sf"/>
</dbReference>
<dbReference type="InterPro" id="IPR003598">
    <property type="entry name" value="Ig_sub2"/>
</dbReference>
<dbReference type="InterPro" id="IPR000719">
    <property type="entry name" value="Prot_kinase_dom"/>
</dbReference>
<dbReference type="InterPro" id="IPR050122">
    <property type="entry name" value="RTK"/>
</dbReference>
<protein>
    <submittedName>
        <fullName evidence="13">Inactive tyrosine-protein kinase 7</fullName>
    </submittedName>
</protein>
<feature type="region of interest" description="Disordered" evidence="9">
    <location>
        <begin position="973"/>
        <end position="1044"/>
    </location>
</feature>
<dbReference type="Pfam" id="PF13927">
    <property type="entry name" value="Ig_3"/>
    <property type="match status" value="2"/>
</dbReference>
<keyword evidence="2 10" id="KW-0812">Transmembrane</keyword>
<dbReference type="InterPro" id="IPR001245">
    <property type="entry name" value="Ser-Thr/Tyr_kinase_cat_dom"/>
</dbReference>
<evidence type="ECO:0000256" key="10">
    <source>
        <dbReference type="SAM" id="Phobius"/>
    </source>
</evidence>
<feature type="region of interest" description="Disordered" evidence="9">
    <location>
        <begin position="936"/>
        <end position="956"/>
    </location>
</feature>
<keyword evidence="7" id="KW-0325">Glycoprotein</keyword>
<dbReference type="InterPro" id="IPR003599">
    <property type="entry name" value="Ig_sub"/>
</dbReference>
<keyword evidence="13" id="KW-0418">Kinase</keyword>
<evidence type="ECO:0000256" key="1">
    <source>
        <dbReference type="ARBA" id="ARBA00004167"/>
    </source>
</evidence>
<dbReference type="SMART" id="SM00408">
    <property type="entry name" value="IGc2"/>
    <property type="match status" value="6"/>
</dbReference>
<dbReference type="PANTHER" id="PTHR24416">
    <property type="entry name" value="TYROSINE-PROTEIN KINASE RECEPTOR"/>
    <property type="match status" value="1"/>
</dbReference>
<keyword evidence="4 10" id="KW-0472">Membrane</keyword>
<feature type="domain" description="Ig-like" evidence="12">
    <location>
        <begin position="188"/>
        <end position="278"/>
    </location>
</feature>
<feature type="region of interest" description="Disordered" evidence="9">
    <location>
        <begin position="1168"/>
        <end position="1187"/>
    </location>
</feature>
<dbReference type="SMART" id="SM00409">
    <property type="entry name" value="IG"/>
    <property type="match status" value="7"/>
</dbReference>
<dbReference type="PROSITE" id="PS50835">
    <property type="entry name" value="IG_LIKE"/>
    <property type="match status" value="6"/>
</dbReference>
<evidence type="ECO:0000256" key="9">
    <source>
        <dbReference type="SAM" id="MobiDB-lite"/>
    </source>
</evidence>
<dbReference type="GO" id="GO:0016020">
    <property type="term" value="C:membrane"/>
    <property type="evidence" value="ECO:0007669"/>
    <property type="project" value="UniProtKB-SubCell"/>
</dbReference>
<dbReference type="SUPFAM" id="SSF48726">
    <property type="entry name" value="Immunoglobulin"/>
    <property type="match status" value="6"/>
</dbReference>
<feature type="domain" description="Ig-like" evidence="12">
    <location>
        <begin position="524"/>
        <end position="618"/>
    </location>
</feature>
<feature type="transmembrane region" description="Helical" evidence="10">
    <location>
        <begin position="890"/>
        <end position="913"/>
    </location>
</feature>
<feature type="compositionally biased region" description="Polar residues" evidence="9">
    <location>
        <begin position="771"/>
        <end position="793"/>
    </location>
</feature>
<feature type="region of interest" description="Disordered" evidence="9">
    <location>
        <begin position="1122"/>
        <end position="1151"/>
    </location>
</feature>
<proteinExistence type="predicted"/>
<dbReference type="InterPro" id="IPR008266">
    <property type="entry name" value="Tyr_kinase_AS"/>
</dbReference>
<evidence type="ECO:0000259" key="11">
    <source>
        <dbReference type="PROSITE" id="PS50011"/>
    </source>
</evidence>
<dbReference type="EMBL" id="DF143884">
    <property type="protein sequence ID" value="GAA54328.1"/>
    <property type="molecule type" value="Genomic_DNA"/>
</dbReference>
<dbReference type="CDD" id="cd00096">
    <property type="entry name" value="Ig"/>
    <property type="match status" value="4"/>
</dbReference>
<dbReference type="GO" id="GO:0004714">
    <property type="term" value="F:transmembrane receptor protein tyrosine kinase activity"/>
    <property type="evidence" value="ECO:0007669"/>
    <property type="project" value="TreeGrafter"/>
</dbReference>
<gene>
    <name evidence="13" type="ORF">CLF_102297</name>
</gene>
<dbReference type="Pfam" id="PF07679">
    <property type="entry name" value="I-set"/>
    <property type="match status" value="3"/>
</dbReference>
<feature type="region of interest" description="Disordered" evidence="9">
    <location>
        <begin position="767"/>
        <end position="804"/>
    </location>
</feature>
<feature type="domain" description="Ig-like" evidence="12">
    <location>
        <begin position="642"/>
        <end position="713"/>
    </location>
</feature>
<evidence type="ECO:0000256" key="5">
    <source>
        <dbReference type="ARBA" id="ARBA00023157"/>
    </source>
</evidence>
<evidence type="ECO:0000256" key="2">
    <source>
        <dbReference type="ARBA" id="ARBA00022692"/>
    </source>
</evidence>
<sequence>MVWSDGYFVQQPAQMTNVCISQFSRRRLRTTLQISIAIPGASSDGFYFTVNPNDQDVEEGQPLRLRCAVTPSKDIYYSWLHNGDRVDTEKENGRRTLEVDSNLQILHADRDLDPGTYQCQALNRSSTFTTASQEAKVNIYYGILSTGAATLSKSRQSAEGYLLNKERDTERNVQVLDFVPTSIQRMEPDVQVRLVRPTRYEDIQLGQELEFACHASANPPLSPFNIKWYHNGNARLPNTEVRQNGNLHIAVLGVEHIGSYHCRAVHAAGKLDSRPPFVIQFNDANPPQLVTTLVHEDFSKFVMRGRSVELICPKIGAHRPVDGIPPITVWGYMPRLGEQQQSITSIRDTKLVDMDSKLVITNFDIHHVNYYTCEISSYNSPDKYVFLFQVEMATLYTPTRADFSPRLKKSQPYVVKINDDAELRYYSDQSPANSFFADQMSNPAPRIEWHKQGEHQPIVPWAPPVLTHGPVTHTPQRPRRYALRGRHLIVHQVAEADSGTYEMTLSNIVGRVSITFDLLVTFPPEFYQPLTHEEHSFDEDETLTLNCGIKRRAIPGSVVYWEKDQRVLRKYDSHLVLEENGEQIRFTKLRPEDQGQYQCFVQTDGYNKRAAGREQTLVVKGKLQFLREIRKHFLEVNTQGRIPCKVRGYGTLKIDWFRKVGNRPSDFLPIHPPNQVEPGGTLVIQYVRKSDAGEYVCLAHSSYKNAQINMTVNVVVGEKPQISQISSNQTVSVGKQVVLNCHATGDPLPQISWIAKRIGFTLYTPKFDPNENGTPEAQSNAGVQSSNSELQHTTKPDGSMQDEANSDPVMAALLSRNAPTDQSRVKAYPNGSLVINQANLLDQAEYICVANNTHAVEARLGLFVRVLSAEDYTRQQLGEEGSGSSMLKTILTVVGCAVTYLGLIIALTVFCSMRMVRTRRKRSHKVPKAHENGQLLTQLGEPNCPNGAAGNSQDSGGCHANTLDSGFFLQGTGSGASAPGSASFGPLPGQPQIFHPHYHRATDPLLGTISSGRNYQDSDGHRNATSHSSITPNGMGSACSQLPSVSQQDSQEWWPWKNQGFFNAAEMQLKVPHGTPASPLEMISEPNPDSVGLNSHEYMHSHQINMPGCAYMYNGRNNGIENSTNATTASDSQLMSAPPPTPLDSRSHFSGISSGNSTSLYSRSLLSGASNVGPSPRGDGAQTVNDNYSPYGVVNGASTISQANRMHYPRCELKVEGILGKGVFGDVFLARARHIQEEEMQSLVLVKSLISHESSHINEFHRQLEMFGKLNHDCVARLLGVCMEQEPFYMLLEYCEWGDLKMFLRRIRESDAQTCKLLSVTYAQKLKMCHKLACGMEHFSQLRCVHRDLAARNILLTQEMDLKISSLGLARDVYASEYYHIPNGDQFLPLRWLAPELIVEALPISRPGVNANQLDYGHSFAGPSLPYTIQSDVWAFAVVVCEIFSLATLPLSRLTDQEIIVAGRHTALTAHENIAKDPNHVPLRPDIPAEIPPELSNLLLRCWSPVARQRPDFREVVSVLRDLVP</sequence>
<keyword evidence="14" id="KW-1185">Reference proteome</keyword>
<feature type="domain" description="Ig-like" evidence="12">
    <location>
        <begin position="287"/>
        <end position="380"/>
    </location>
</feature>
<dbReference type="Proteomes" id="UP000008909">
    <property type="component" value="Unassembled WGS sequence"/>
</dbReference>
<keyword evidence="3 10" id="KW-1133">Transmembrane helix</keyword>
<keyword evidence="5" id="KW-1015">Disulfide bond</keyword>
<evidence type="ECO:0000256" key="4">
    <source>
        <dbReference type="ARBA" id="ARBA00023136"/>
    </source>
</evidence>
<feature type="compositionally biased region" description="Low complexity" evidence="9">
    <location>
        <begin position="975"/>
        <end position="987"/>
    </location>
</feature>
<reference evidence="13" key="1">
    <citation type="journal article" date="2011" name="Genome Biol.">
        <title>The draft genome of the carcinogenic human liver fluke Clonorchis sinensis.</title>
        <authorList>
            <person name="Wang X."/>
            <person name="Chen W."/>
            <person name="Huang Y."/>
            <person name="Sun J."/>
            <person name="Men J."/>
            <person name="Liu H."/>
            <person name="Luo F."/>
            <person name="Guo L."/>
            <person name="Lv X."/>
            <person name="Deng C."/>
            <person name="Zhou C."/>
            <person name="Fan Y."/>
            <person name="Li X."/>
            <person name="Huang L."/>
            <person name="Hu Y."/>
            <person name="Liang C."/>
            <person name="Hu X."/>
            <person name="Xu J."/>
            <person name="Yu X."/>
        </authorList>
    </citation>
    <scope>NUCLEOTIDE SEQUENCE [LARGE SCALE GENOMIC DNA]</scope>
    <source>
        <strain evidence="13">Henan</strain>
    </source>
</reference>
<dbReference type="SMART" id="SM00219">
    <property type="entry name" value="TyrKc"/>
    <property type="match status" value="1"/>
</dbReference>
<dbReference type="InterPro" id="IPR013783">
    <property type="entry name" value="Ig-like_fold"/>
</dbReference>
<dbReference type="SUPFAM" id="SSF56112">
    <property type="entry name" value="Protein kinase-like (PK-like)"/>
    <property type="match status" value="1"/>
</dbReference>
<evidence type="ECO:0000313" key="14">
    <source>
        <dbReference type="Proteomes" id="UP000008909"/>
    </source>
</evidence>
<keyword evidence="8" id="KW-0393">Immunoglobulin domain</keyword>
<feature type="domain" description="Ig-like" evidence="12">
    <location>
        <begin position="720"/>
        <end position="861"/>
    </location>
</feature>
<evidence type="ECO:0000259" key="12">
    <source>
        <dbReference type="PROSITE" id="PS50835"/>
    </source>
</evidence>
<reference key="2">
    <citation type="submission" date="2011-10" db="EMBL/GenBank/DDBJ databases">
        <title>The genome and transcriptome sequence of Clonorchis sinensis provide insights into the carcinogenic liver fluke.</title>
        <authorList>
            <person name="Wang X."/>
            <person name="Huang Y."/>
            <person name="Chen W."/>
            <person name="Liu H."/>
            <person name="Guo L."/>
            <person name="Chen Y."/>
            <person name="Luo F."/>
            <person name="Zhou W."/>
            <person name="Sun J."/>
            <person name="Mao Q."/>
            <person name="Liang P."/>
            <person name="Zhou C."/>
            <person name="Tian Y."/>
            <person name="Men J."/>
            <person name="Lv X."/>
            <person name="Huang L."/>
            <person name="Zhou J."/>
            <person name="Hu Y."/>
            <person name="Li R."/>
            <person name="Zhang F."/>
            <person name="Lei H."/>
            <person name="Li X."/>
            <person name="Hu X."/>
            <person name="Liang C."/>
            <person name="Xu J."/>
            <person name="Wu Z."/>
            <person name="Yu X."/>
        </authorList>
    </citation>
    <scope>NUCLEOTIDE SEQUENCE</scope>
    <source>
        <strain>Henan</strain>
    </source>
</reference>
<feature type="domain" description="Ig-like" evidence="12">
    <location>
        <begin position="39"/>
        <end position="138"/>
    </location>
</feature>
<feature type="domain" description="Protein kinase" evidence="11">
    <location>
        <begin position="1213"/>
        <end position="1524"/>
    </location>
</feature>
<keyword evidence="13" id="KW-0808">Transferase</keyword>
<dbReference type="PANTHER" id="PTHR24416:SF573">
    <property type="entry name" value="INACTIVE TYROSINE-PROTEIN KINASE 7"/>
    <property type="match status" value="1"/>
</dbReference>